<dbReference type="EMBL" id="JBBBZM010000439">
    <property type="protein sequence ID" value="KAL0630655.1"/>
    <property type="molecule type" value="Genomic_DNA"/>
</dbReference>
<gene>
    <name evidence="2" type="ORF">Q9L58_010494</name>
</gene>
<feature type="region of interest" description="Disordered" evidence="1">
    <location>
        <begin position="358"/>
        <end position="379"/>
    </location>
</feature>
<keyword evidence="3" id="KW-1185">Reference proteome</keyword>
<dbReference type="CDD" id="cd02440">
    <property type="entry name" value="AdoMet_MTases"/>
    <property type="match status" value="1"/>
</dbReference>
<name>A0ABR3G4E1_9PEZI</name>
<dbReference type="SUPFAM" id="SSF53335">
    <property type="entry name" value="S-adenosyl-L-methionine-dependent methyltransferases"/>
    <property type="match status" value="1"/>
</dbReference>
<evidence type="ECO:0000313" key="3">
    <source>
        <dbReference type="Proteomes" id="UP001447188"/>
    </source>
</evidence>
<sequence>MAEDQNHTHPTYKQPIKQAARTKALTHAVDLLTKRREQCAILPSDYTAKVLAKVRNRDNDREYQAASVSVDPKDLESWNSFRASTIGSRSAGDLTVAYLSGPEPTNDLEALIGLGVRPENIWAFEVDRDVFSSALRDIERSNLRGVKLMEVSIEDYFLSTPRRFDIIYFDACGPFPSKDKKTTQAIVNIFRHSALAPLGVLITNFSAPDVSKGQVVENYSRLVASYLYPKRSLDTFDEPEHTITDAAQAHGYSLPLCLEEYGDEEWYDKSKDFLVLVRENFLDYYGSFLTRHMADIASIVAPTMRLLSSPLKNQIVNDIEQAAARGRRFTELEADEQDDAYSDADADADADAEADLLPMKWPAPGDAQEHPDAEVDLSPTDGSAYGDDASQYSLLFTMGACRLLAGTDRFNAISDITKKFCTDWKSQLAGKPNNSKDVPMADKALSCFYALRHDKTMWAAPLQRLASFDYWREMRFLCDVPTEELAFYPAFSQVAYPAHNNVKETRRFSYVAEGKSTTMMLDVLPFDECRYVYDWLSTAPLIGSDWKDESRQLVFRFALDGIAKNSHNYQDDFLFGCHAVGIDDGEFEASMYRLREELSHPAVSDPQFPLGASCSAVGQKEADSDGETGAPAASVKEQRRLSNARGARCDEPGSA</sequence>
<feature type="non-terminal residue" evidence="2">
    <location>
        <position position="655"/>
    </location>
</feature>
<dbReference type="Proteomes" id="UP001447188">
    <property type="component" value="Unassembled WGS sequence"/>
</dbReference>
<evidence type="ECO:0000256" key="1">
    <source>
        <dbReference type="SAM" id="MobiDB-lite"/>
    </source>
</evidence>
<evidence type="ECO:0008006" key="4">
    <source>
        <dbReference type="Google" id="ProtNLM"/>
    </source>
</evidence>
<comment type="caution">
    <text evidence="2">The sequence shown here is derived from an EMBL/GenBank/DDBJ whole genome shotgun (WGS) entry which is preliminary data.</text>
</comment>
<dbReference type="InterPro" id="IPR029063">
    <property type="entry name" value="SAM-dependent_MTases_sf"/>
</dbReference>
<evidence type="ECO:0000313" key="2">
    <source>
        <dbReference type="EMBL" id="KAL0630655.1"/>
    </source>
</evidence>
<feature type="region of interest" description="Disordered" evidence="1">
    <location>
        <begin position="610"/>
        <end position="655"/>
    </location>
</feature>
<accession>A0ABR3G4E1</accession>
<organism evidence="2 3">
    <name type="scientific">Discina gigas</name>
    <dbReference type="NCBI Taxonomy" id="1032678"/>
    <lineage>
        <taxon>Eukaryota</taxon>
        <taxon>Fungi</taxon>
        <taxon>Dikarya</taxon>
        <taxon>Ascomycota</taxon>
        <taxon>Pezizomycotina</taxon>
        <taxon>Pezizomycetes</taxon>
        <taxon>Pezizales</taxon>
        <taxon>Discinaceae</taxon>
        <taxon>Discina</taxon>
    </lineage>
</organism>
<protein>
    <recommendedName>
        <fullName evidence="4">Class I SAM-dependent methyltransferase</fullName>
    </recommendedName>
</protein>
<reference evidence="2 3" key="1">
    <citation type="submission" date="2024-02" db="EMBL/GenBank/DDBJ databases">
        <title>Discinaceae phylogenomics.</title>
        <authorList>
            <person name="Dirks A.C."/>
            <person name="James T.Y."/>
        </authorList>
    </citation>
    <scope>NUCLEOTIDE SEQUENCE [LARGE SCALE GENOMIC DNA]</scope>
    <source>
        <strain evidence="2 3">ACD0624</strain>
    </source>
</reference>
<proteinExistence type="predicted"/>